<proteinExistence type="predicted"/>
<dbReference type="InterPro" id="IPR032774">
    <property type="entry name" value="WG_beta_rep"/>
</dbReference>
<reference evidence="2 3" key="1">
    <citation type="submission" date="2017-02" db="EMBL/GenBank/DDBJ databases">
        <authorList>
            <person name="Peterson S.W."/>
        </authorList>
    </citation>
    <scope>NUCLEOTIDE SEQUENCE [LARGE SCALE GENOMIC DNA]</scope>
    <source>
        <strain evidence="2 3">DSM 22335</strain>
    </source>
</reference>
<sequence>MKKAFLSACFCLTCFVLSAQQYELFTAADGKQGLRDENGKTIIQARYNSVDSFFSGGYARVWRGTKVGLVDQTGKEVLAPDIYNHISYFVNGTSFVNIGGRKNEDGSFSGGKYGAINKAGRQIITPAYDYIDYFNDAFDIALVNNGCTTEPLSGDMYGGKCGLIDLKTGRLILPLQYSFIDAEMAEGLYLVNIGGEYAEEEGVTGGKWGYINARGKIIIPPQFDSADYFENGRAGVSKNGRSFYIDKTGKEIK</sequence>
<dbReference type="PANTHER" id="PTHR37841">
    <property type="entry name" value="GLR2918 PROTEIN"/>
    <property type="match status" value="1"/>
</dbReference>
<dbReference type="RefSeq" id="WP_176112954.1">
    <property type="nucleotide sequence ID" value="NZ_FUWH01000004.1"/>
</dbReference>
<feature type="signal peptide" evidence="1">
    <location>
        <begin position="1"/>
        <end position="19"/>
    </location>
</feature>
<evidence type="ECO:0000313" key="2">
    <source>
        <dbReference type="EMBL" id="SJZ75262.1"/>
    </source>
</evidence>
<dbReference type="SUPFAM" id="SSF69360">
    <property type="entry name" value="Cell wall binding repeat"/>
    <property type="match status" value="1"/>
</dbReference>
<keyword evidence="3" id="KW-1185">Reference proteome</keyword>
<name>A0A1T4N7S9_9BACT</name>
<dbReference type="Proteomes" id="UP000190888">
    <property type="component" value="Unassembled WGS sequence"/>
</dbReference>
<protein>
    <submittedName>
        <fullName evidence="2">WG containing repeat-containing protein</fullName>
    </submittedName>
</protein>
<feature type="chain" id="PRO_5013137598" evidence="1">
    <location>
        <begin position="20"/>
        <end position="253"/>
    </location>
</feature>
<keyword evidence="1" id="KW-0732">Signal</keyword>
<evidence type="ECO:0000256" key="1">
    <source>
        <dbReference type="SAM" id="SignalP"/>
    </source>
</evidence>
<dbReference type="Pfam" id="PF14903">
    <property type="entry name" value="WG_beta_rep"/>
    <property type="match status" value="5"/>
</dbReference>
<accession>A0A1T4N7S9</accession>
<dbReference type="STRING" id="413434.SAMN04488132_104132"/>
<dbReference type="EMBL" id="FUWH01000004">
    <property type="protein sequence ID" value="SJZ75262.1"/>
    <property type="molecule type" value="Genomic_DNA"/>
</dbReference>
<gene>
    <name evidence="2" type="ORF">SAMN04488132_104132</name>
</gene>
<dbReference type="PANTHER" id="PTHR37841:SF1">
    <property type="entry name" value="DUF3298 DOMAIN-CONTAINING PROTEIN"/>
    <property type="match status" value="1"/>
</dbReference>
<evidence type="ECO:0000313" key="3">
    <source>
        <dbReference type="Proteomes" id="UP000190888"/>
    </source>
</evidence>
<dbReference type="AlphaFoldDB" id="A0A1T4N7S9"/>
<organism evidence="2 3">
    <name type="scientific">Sediminibacterium ginsengisoli</name>
    <dbReference type="NCBI Taxonomy" id="413434"/>
    <lineage>
        <taxon>Bacteria</taxon>
        <taxon>Pseudomonadati</taxon>
        <taxon>Bacteroidota</taxon>
        <taxon>Chitinophagia</taxon>
        <taxon>Chitinophagales</taxon>
        <taxon>Chitinophagaceae</taxon>
        <taxon>Sediminibacterium</taxon>
    </lineage>
</organism>